<dbReference type="InterPro" id="IPR000014">
    <property type="entry name" value="PAS"/>
</dbReference>
<dbReference type="InterPro" id="IPR036097">
    <property type="entry name" value="HisK_dim/P_sf"/>
</dbReference>
<dbReference type="Pfam" id="PF13426">
    <property type="entry name" value="PAS_9"/>
    <property type="match status" value="1"/>
</dbReference>
<dbReference type="InterPro" id="IPR000700">
    <property type="entry name" value="PAS-assoc_C"/>
</dbReference>
<evidence type="ECO:0000259" key="13">
    <source>
        <dbReference type="PROSITE" id="PS50113"/>
    </source>
</evidence>
<dbReference type="GO" id="GO:0005886">
    <property type="term" value="C:plasma membrane"/>
    <property type="evidence" value="ECO:0007669"/>
    <property type="project" value="UniProtKB-SubCell"/>
</dbReference>
<dbReference type="InterPro" id="IPR035965">
    <property type="entry name" value="PAS-like_dom_sf"/>
</dbReference>
<evidence type="ECO:0000256" key="5">
    <source>
        <dbReference type="ARBA" id="ARBA00022553"/>
    </source>
</evidence>
<dbReference type="InterPro" id="IPR005467">
    <property type="entry name" value="His_kinase_dom"/>
</dbReference>
<dbReference type="NCBIfam" id="TIGR00229">
    <property type="entry name" value="sensory_box"/>
    <property type="match status" value="1"/>
</dbReference>
<dbReference type="SMART" id="SM00091">
    <property type="entry name" value="PAS"/>
    <property type="match status" value="1"/>
</dbReference>
<evidence type="ECO:0000256" key="4">
    <source>
        <dbReference type="ARBA" id="ARBA00022475"/>
    </source>
</evidence>
<dbReference type="GO" id="GO:0000155">
    <property type="term" value="F:phosphorelay sensor kinase activity"/>
    <property type="evidence" value="ECO:0007669"/>
    <property type="project" value="InterPro"/>
</dbReference>
<dbReference type="Pfam" id="PF00512">
    <property type="entry name" value="HisKA"/>
    <property type="match status" value="1"/>
</dbReference>
<keyword evidence="11" id="KW-0472">Membrane</keyword>
<name>A0A178MK17_9PROT</name>
<protein>
    <recommendedName>
        <fullName evidence="3">histidine kinase</fullName>
        <ecNumber evidence="3">2.7.13.3</ecNumber>
    </recommendedName>
</protein>
<dbReference type="FunFam" id="1.10.287.130:FF:000038">
    <property type="entry name" value="Sensory transduction histidine kinase"/>
    <property type="match status" value="1"/>
</dbReference>
<feature type="domain" description="Histidine kinase" evidence="12">
    <location>
        <begin position="269"/>
        <end position="490"/>
    </location>
</feature>
<dbReference type="PANTHER" id="PTHR43711">
    <property type="entry name" value="TWO-COMPONENT HISTIDINE KINASE"/>
    <property type="match status" value="1"/>
</dbReference>
<dbReference type="Pfam" id="PF02518">
    <property type="entry name" value="HATPase_c"/>
    <property type="match status" value="1"/>
</dbReference>
<comment type="catalytic activity">
    <reaction evidence="1">
        <text>ATP + protein L-histidine = ADP + protein N-phospho-L-histidine.</text>
        <dbReference type="EC" id="2.7.13.3"/>
    </reaction>
</comment>
<dbReference type="CDD" id="cd00075">
    <property type="entry name" value="HATPase"/>
    <property type="match status" value="1"/>
</dbReference>
<dbReference type="PANTHER" id="PTHR43711:SF26">
    <property type="entry name" value="SENSOR HISTIDINE KINASE RCSC"/>
    <property type="match status" value="1"/>
</dbReference>
<dbReference type="Gene3D" id="1.10.287.130">
    <property type="match status" value="1"/>
</dbReference>
<evidence type="ECO:0000256" key="10">
    <source>
        <dbReference type="ARBA" id="ARBA00023012"/>
    </source>
</evidence>
<evidence type="ECO:0000313" key="15">
    <source>
        <dbReference type="Proteomes" id="UP000078543"/>
    </source>
</evidence>
<dbReference type="Gene3D" id="3.30.565.10">
    <property type="entry name" value="Histidine kinase-like ATPase, C-terminal domain"/>
    <property type="match status" value="1"/>
</dbReference>
<dbReference type="Pfam" id="PF08448">
    <property type="entry name" value="PAS_4"/>
    <property type="match status" value="1"/>
</dbReference>
<evidence type="ECO:0000256" key="6">
    <source>
        <dbReference type="ARBA" id="ARBA00022679"/>
    </source>
</evidence>
<organism evidence="14 15">
    <name type="scientific">Magnetospirillum moscoviense</name>
    <dbReference type="NCBI Taxonomy" id="1437059"/>
    <lineage>
        <taxon>Bacteria</taxon>
        <taxon>Pseudomonadati</taxon>
        <taxon>Pseudomonadota</taxon>
        <taxon>Alphaproteobacteria</taxon>
        <taxon>Rhodospirillales</taxon>
        <taxon>Rhodospirillaceae</taxon>
        <taxon>Magnetospirillum</taxon>
    </lineage>
</organism>
<keyword evidence="6" id="KW-0808">Transferase</keyword>
<evidence type="ECO:0000259" key="12">
    <source>
        <dbReference type="PROSITE" id="PS50109"/>
    </source>
</evidence>
<evidence type="ECO:0000256" key="1">
    <source>
        <dbReference type="ARBA" id="ARBA00000085"/>
    </source>
</evidence>
<dbReference type="FunFam" id="3.30.565.10:FF:000023">
    <property type="entry name" value="PAS domain-containing sensor histidine kinase"/>
    <property type="match status" value="1"/>
</dbReference>
<evidence type="ECO:0000256" key="8">
    <source>
        <dbReference type="ARBA" id="ARBA00022777"/>
    </source>
</evidence>
<evidence type="ECO:0000256" key="2">
    <source>
        <dbReference type="ARBA" id="ARBA00004236"/>
    </source>
</evidence>
<keyword evidence="5" id="KW-0597">Phosphoprotein</keyword>
<keyword evidence="7" id="KW-0547">Nucleotide-binding</keyword>
<keyword evidence="10" id="KW-0902">Two-component regulatory system</keyword>
<dbReference type="SUPFAM" id="SSF55874">
    <property type="entry name" value="ATPase domain of HSP90 chaperone/DNA topoisomerase II/histidine kinase"/>
    <property type="match status" value="1"/>
</dbReference>
<evidence type="ECO:0000313" key="14">
    <source>
        <dbReference type="EMBL" id="OAN48913.1"/>
    </source>
</evidence>
<dbReference type="SMART" id="SM00387">
    <property type="entry name" value="HATPase_c"/>
    <property type="match status" value="1"/>
</dbReference>
<dbReference type="CDD" id="cd00130">
    <property type="entry name" value="PAS"/>
    <property type="match status" value="1"/>
</dbReference>
<feature type="domain" description="PAC" evidence="13">
    <location>
        <begin position="199"/>
        <end position="251"/>
    </location>
</feature>
<dbReference type="Gene3D" id="3.30.450.20">
    <property type="entry name" value="PAS domain"/>
    <property type="match status" value="2"/>
</dbReference>
<dbReference type="CDD" id="cd00082">
    <property type="entry name" value="HisKA"/>
    <property type="match status" value="1"/>
</dbReference>
<keyword evidence="4" id="KW-1003">Cell membrane</keyword>
<evidence type="ECO:0000256" key="7">
    <source>
        <dbReference type="ARBA" id="ARBA00022741"/>
    </source>
</evidence>
<dbReference type="InterPro" id="IPR050736">
    <property type="entry name" value="Sensor_HK_Regulatory"/>
</dbReference>
<dbReference type="InterPro" id="IPR013656">
    <property type="entry name" value="PAS_4"/>
</dbReference>
<dbReference type="EMBL" id="LWQU01000152">
    <property type="protein sequence ID" value="OAN48913.1"/>
    <property type="molecule type" value="Genomic_DNA"/>
</dbReference>
<dbReference type="PROSITE" id="PS50109">
    <property type="entry name" value="HIS_KIN"/>
    <property type="match status" value="1"/>
</dbReference>
<evidence type="ECO:0000256" key="9">
    <source>
        <dbReference type="ARBA" id="ARBA00022840"/>
    </source>
</evidence>
<dbReference type="SUPFAM" id="SSF55785">
    <property type="entry name" value="PYP-like sensor domain (PAS domain)"/>
    <property type="match status" value="2"/>
</dbReference>
<evidence type="ECO:0000256" key="11">
    <source>
        <dbReference type="ARBA" id="ARBA00023136"/>
    </source>
</evidence>
<dbReference type="EC" id="2.7.13.3" evidence="3"/>
<dbReference type="SMART" id="SM00388">
    <property type="entry name" value="HisKA"/>
    <property type="match status" value="1"/>
</dbReference>
<comment type="subcellular location">
    <subcellularLocation>
        <location evidence="2">Cell membrane</location>
    </subcellularLocation>
</comment>
<dbReference type="AlphaFoldDB" id="A0A178MK17"/>
<keyword evidence="8" id="KW-0418">Kinase</keyword>
<evidence type="ECO:0000256" key="3">
    <source>
        <dbReference type="ARBA" id="ARBA00012438"/>
    </source>
</evidence>
<dbReference type="InterPro" id="IPR003661">
    <property type="entry name" value="HisK_dim/P_dom"/>
</dbReference>
<reference evidence="14 15" key="1">
    <citation type="submission" date="2016-04" db="EMBL/GenBank/DDBJ databases">
        <title>Draft genome sequence of freshwater magnetotactic bacteria Magnetospirillum marisnigri SP-1 and Magnetospirillum moscoviense BB-1.</title>
        <authorList>
            <person name="Koziaeva V."/>
            <person name="Dziuba M.V."/>
            <person name="Ivanov T.M."/>
            <person name="Kuznetsov B."/>
            <person name="Grouzdev D.S."/>
        </authorList>
    </citation>
    <scope>NUCLEOTIDE SEQUENCE [LARGE SCALE GENOMIC DNA]</scope>
    <source>
        <strain evidence="14 15">BB-1</strain>
    </source>
</reference>
<dbReference type="InterPro" id="IPR003594">
    <property type="entry name" value="HATPase_dom"/>
</dbReference>
<dbReference type="STRING" id="1437059.A6A05_02710"/>
<dbReference type="PRINTS" id="PR00344">
    <property type="entry name" value="BCTRLSENSOR"/>
</dbReference>
<dbReference type="SUPFAM" id="SSF47384">
    <property type="entry name" value="Homodimeric domain of signal transducing histidine kinase"/>
    <property type="match status" value="1"/>
</dbReference>
<dbReference type="PROSITE" id="PS50113">
    <property type="entry name" value="PAC"/>
    <property type="match status" value="1"/>
</dbReference>
<keyword evidence="15" id="KW-1185">Reference proteome</keyword>
<dbReference type="InterPro" id="IPR004358">
    <property type="entry name" value="Sig_transdc_His_kin-like_C"/>
</dbReference>
<keyword evidence="9" id="KW-0067">ATP-binding</keyword>
<accession>A0A178MK17</accession>
<dbReference type="InterPro" id="IPR036890">
    <property type="entry name" value="HATPase_C_sf"/>
</dbReference>
<comment type="caution">
    <text evidence="14">The sequence shown here is derived from an EMBL/GenBank/DDBJ whole genome shotgun (WGS) entry which is preliminary data.</text>
</comment>
<dbReference type="Proteomes" id="UP000078543">
    <property type="component" value="Unassembled WGS sequence"/>
</dbReference>
<proteinExistence type="predicted"/>
<dbReference type="GO" id="GO:0005524">
    <property type="term" value="F:ATP binding"/>
    <property type="evidence" value="ECO:0007669"/>
    <property type="project" value="UniProtKB-KW"/>
</dbReference>
<sequence>MIEGAWRALPSAVCLLAPDDHIVFCNDPARAILAGADDFRHFPQTRNWRRIDGSPGQVADPIAAVRATGAPQPPRIMEFLRGDASPQWLEITAAPFAAAPGCVVLTVTDVSALMSVHDRMVEQQRRFRAIFNQTFEFIGVLTPDGRLIEANATALHYADKTMDELYGLHFADTPWWAHSPESQDRLRRAIVDAASGHFVRFETTHVDPGGDEIFIDFSLRPAFDEDGNVIFLIPEGRDMTARKMTEIALIQAKVEAEAANRAKSQFLATMSHELRTPLNAVIGFSDTIQNEVFGPLGNARYREYVGMIHSAGSHLLELIEDILDISRIDMGKTELFEEEITPGPLLDSVITLLRPKAQDGRITLKTTIAAGDMPRLWADSLRLRQIAFNLVSNAIKYTPTGGKVTLNAKSDDDGFHLVVADNGIGIPADRMEQVWSPFGQADPLLARTVGGTGLGLPIVRHYVQAHGGTITLKSEPGKGTVAHVVLPPSRLRPAASLPGGQAVTA</sequence>
<gene>
    <name evidence="14" type="ORF">A6A05_02710</name>
</gene>